<reference evidence="4" key="1">
    <citation type="submission" date="2025-08" db="UniProtKB">
        <authorList>
            <consortium name="Ensembl"/>
        </authorList>
    </citation>
    <scope>IDENTIFICATION</scope>
</reference>
<evidence type="ECO:0000256" key="1">
    <source>
        <dbReference type="ARBA" id="ARBA00022700"/>
    </source>
</evidence>
<dbReference type="GO" id="GO:0009968">
    <property type="term" value="P:negative regulation of signal transduction"/>
    <property type="evidence" value="ECO:0007669"/>
    <property type="project" value="UniProtKB-KW"/>
</dbReference>
<feature type="compositionally biased region" description="Low complexity" evidence="2">
    <location>
        <begin position="95"/>
        <end position="108"/>
    </location>
</feature>
<dbReference type="InterPro" id="IPR036305">
    <property type="entry name" value="RGS_sf"/>
</dbReference>
<feature type="compositionally biased region" description="Low complexity" evidence="2">
    <location>
        <begin position="60"/>
        <end position="78"/>
    </location>
</feature>
<dbReference type="Pfam" id="PF00615">
    <property type="entry name" value="RGS"/>
    <property type="match status" value="1"/>
</dbReference>
<dbReference type="InterPro" id="IPR024066">
    <property type="entry name" value="RGS_subdom1/3"/>
</dbReference>
<dbReference type="CDD" id="cd08745">
    <property type="entry name" value="RGS_RGS19"/>
    <property type="match status" value="1"/>
</dbReference>
<evidence type="ECO:0000256" key="2">
    <source>
        <dbReference type="SAM" id="MobiDB-lite"/>
    </source>
</evidence>
<dbReference type="AlphaFoldDB" id="A0A8D0TC86"/>
<gene>
    <name evidence="4" type="primary">RGS19</name>
</gene>
<dbReference type="Proteomes" id="UP000694727">
    <property type="component" value="Unplaced"/>
</dbReference>
<feature type="compositionally biased region" description="Basic residues" evidence="2">
    <location>
        <begin position="126"/>
        <end position="135"/>
    </location>
</feature>
<dbReference type="PROSITE" id="PS50132">
    <property type="entry name" value="RGS"/>
    <property type="match status" value="1"/>
</dbReference>
<feature type="region of interest" description="Disordered" evidence="2">
    <location>
        <begin position="351"/>
        <end position="374"/>
    </location>
</feature>
<dbReference type="PANTHER" id="PTHR10845">
    <property type="entry name" value="REGULATOR OF G PROTEIN SIGNALING"/>
    <property type="match status" value="1"/>
</dbReference>
<feature type="compositionally biased region" description="Low complexity" evidence="2">
    <location>
        <begin position="302"/>
        <end position="313"/>
    </location>
</feature>
<feature type="region of interest" description="Disordered" evidence="2">
    <location>
        <begin position="1"/>
        <end position="327"/>
    </location>
</feature>
<dbReference type="PANTHER" id="PTHR10845:SF145">
    <property type="entry name" value="REGULATOR OF G-PROTEIN SIGNALING 19"/>
    <property type="match status" value="1"/>
</dbReference>
<evidence type="ECO:0000313" key="4">
    <source>
        <dbReference type="Ensembl" id="ENSSSCP00025044582.1"/>
    </source>
</evidence>
<organism evidence="4 5">
    <name type="scientific">Sus scrofa</name>
    <name type="common">Pig</name>
    <dbReference type="NCBI Taxonomy" id="9823"/>
    <lineage>
        <taxon>Eukaryota</taxon>
        <taxon>Metazoa</taxon>
        <taxon>Chordata</taxon>
        <taxon>Craniata</taxon>
        <taxon>Vertebrata</taxon>
        <taxon>Euteleostomi</taxon>
        <taxon>Mammalia</taxon>
        <taxon>Eutheria</taxon>
        <taxon>Laurasiatheria</taxon>
        <taxon>Artiodactyla</taxon>
        <taxon>Suina</taxon>
        <taxon>Suidae</taxon>
        <taxon>Sus</taxon>
    </lineage>
</organism>
<dbReference type="Gene3D" id="1.10.167.10">
    <property type="entry name" value="Regulator of G-protein Signalling 4, domain 2"/>
    <property type="match status" value="1"/>
</dbReference>
<dbReference type="FunFam" id="1.10.196.10:FF:000001">
    <property type="entry name" value="Regulator of G-protein signaling 8"/>
    <property type="match status" value="1"/>
</dbReference>
<name>A0A8D0TC86_PIG</name>
<dbReference type="FunFam" id="1.10.167.10:FF:000001">
    <property type="entry name" value="Putative regulator of g-protein signaling 12"/>
    <property type="match status" value="1"/>
</dbReference>
<dbReference type="InterPro" id="IPR016137">
    <property type="entry name" value="RGS"/>
</dbReference>
<dbReference type="SUPFAM" id="SSF48097">
    <property type="entry name" value="Regulator of G-protein signaling, RGS"/>
    <property type="match status" value="1"/>
</dbReference>
<dbReference type="InterPro" id="IPR044926">
    <property type="entry name" value="RGS_subdomain_2"/>
</dbReference>
<proteinExistence type="predicted"/>
<keyword evidence="1" id="KW-0734">Signal transduction inhibitor</keyword>
<sequence>QFTGEDTQCQRRGPGRSDRRTVLSGGPSLPRAGQEAWGDPGVSWTPHSTGKAGPAPLSRAGGTATPPATPEAPSSAPRLPRPPPATGRAGGGGAARRAVGGARSRPSAGRGGARRAGRAGPGRAPPRARKSRPRALGKCGRGACALHPAPAPRRSGRTSERAGRRLRRERLGSAAGECARARRRDRGPAPPARGPRGRAGREPGKPAPGSAPQGLPPRGPRGPWAAERLGPVPARGGGGVATGFPFFCSSKPGEVIAQRGGPEEPRFPRLPPPPLCPVGRGRGGTPGLPPPPPGWIWQPLNPASRRGGAAPPARADRGLLEPASLRNAREDLLPSDLSPAAAVHAPSAARVGPRANLAPPAPTSPLGRWNEERRRAWRASRESRPQPLPSCEVCATPSPEEVQSWAQSFDKLMRSPAGRGAFRAFLRTEYSEENMLFWLACEELKAEADRHAVDEKARLIYEDYVSILSPKEVSLDSRVREGINKKMQEPSAHTFDDAQLQIYTLMHRDSYPRFLTSPAYRALLLQGGSPSSTEA</sequence>
<evidence type="ECO:0000259" key="3">
    <source>
        <dbReference type="PROSITE" id="PS50132"/>
    </source>
</evidence>
<dbReference type="Gene3D" id="1.10.196.10">
    <property type="match status" value="2"/>
</dbReference>
<evidence type="ECO:0000313" key="5">
    <source>
        <dbReference type="Proteomes" id="UP000694727"/>
    </source>
</evidence>
<dbReference type="PRINTS" id="PR01301">
    <property type="entry name" value="RGSPROTEIN"/>
</dbReference>
<accession>A0A8D0TC86</accession>
<dbReference type="Ensembl" id="ENSSSCT00025100892.1">
    <property type="protein sequence ID" value="ENSSSCP00025044582.1"/>
    <property type="gene ID" value="ENSSSCG00025073208.1"/>
</dbReference>
<feature type="compositionally biased region" description="Low complexity" evidence="2">
    <location>
        <begin position="221"/>
        <end position="234"/>
    </location>
</feature>
<feature type="domain" description="RGS" evidence="3">
    <location>
        <begin position="408"/>
        <end position="524"/>
    </location>
</feature>
<dbReference type="SMART" id="SM00315">
    <property type="entry name" value="RGS"/>
    <property type="match status" value="1"/>
</dbReference>
<protein>
    <submittedName>
        <fullName evidence="4">Regulator of G protein signaling 19</fullName>
    </submittedName>
</protein>